<keyword evidence="3" id="KW-1185">Reference proteome</keyword>
<dbReference type="PANTHER" id="PTHR47691">
    <property type="entry name" value="REGULATOR-RELATED"/>
    <property type="match status" value="1"/>
</dbReference>
<evidence type="ECO:0000313" key="2">
    <source>
        <dbReference type="EMBL" id="SDC41482.1"/>
    </source>
</evidence>
<accession>A0A1G6LDH9</accession>
<dbReference type="Pfam" id="PF00196">
    <property type="entry name" value="GerE"/>
    <property type="match status" value="1"/>
</dbReference>
<dbReference type="PRINTS" id="PR00364">
    <property type="entry name" value="DISEASERSIST"/>
</dbReference>
<dbReference type="GO" id="GO:0004674">
    <property type="term" value="F:protein serine/threonine kinase activity"/>
    <property type="evidence" value="ECO:0007669"/>
    <property type="project" value="UniProtKB-KW"/>
</dbReference>
<evidence type="ECO:0000259" key="1">
    <source>
        <dbReference type="PROSITE" id="PS50043"/>
    </source>
</evidence>
<dbReference type="InterPro" id="IPR027417">
    <property type="entry name" value="P-loop_NTPase"/>
</dbReference>
<dbReference type="Gene3D" id="3.40.50.300">
    <property type="entry name" value="P-loop containing nucleotide triphosphate hydrolases"/>
    <property type="match status" value="1"/>
</dbReference>
<dbReference type="PROSITE" id="PS00622">
    <property type="entry name" value="HTH_LUXR_1"/>
    <property type="match status" value="1"/>
</dbReference>
<dbReference type="GO" id="GO:0006355">
    <property type="term" value="P:regulation of DNA-templated transcription"/>
    <property type="evidence" value="ECO:0007669"/>
    <property type="project" value="InterPro"/>
</dbReference>
<keyword evidence="2" id="KW-0808">Transferase</keyword>
<dbReference type="SMART" id="SM00421">
    <property type="entry name" value="HTH_LUXR"/>
    <property type="match status" value="1"/>
</dbReference>
<dbReference type="EMBL" id="FMZZ01000002">
    <property type="protein sequence ID" value="SDC41482.1"/>
    <property type="molecule type" value="Genomic_DNA"/>
</dbReference>
<dbReference type="STRING" id="1271860.SAMN05216174_10224"/>
<dbReference type="CDD" id="cd06170">
    <property type="entry name" value="LuxR_C_like"/>
    <property type="match status" value="1"/>
</dbReference>
<proteinExistence type="predicted"/>
<reference evidence="3" key="1">
    <citation type="submission" date="2016-10" db="EMBL/GenBank/DDBJ databases">
        <authorList>
            <person name="Varghese N."/>
            <person name="Submissions S."/>
        </authorList>
    </citation>
    <scope>NUCLEOTIDE SEQUENCE [LARGE SCALE GENOMIC DNA]</scope>
    <source>
        <strain evidence="3">IBRC-M 10403</strain>
    </source>
</reference>
<keyword evidence="2" id="KW-0723">Serine/threonine-protein kinase</keyword>
<dbReference type="SUPFAM" id="SSF46894">
    <property type="entry name" value="C-terminal effector domain of the bipartite response regulators"/>
    <property type="match status" value="1"/>
</dbReference>
<protein>
    <submittedName>
        <fullName evidence="2">Non-specific serine/threonine protein kinase</fullName>
    </submittedName>
</protein>
<dbReference type="RefSeq" id="WP_228771401.1">
    <property type="nucleotide sequence ID" value="NZ_FMZZ01000002.1"/>
</dbReference>
<dbReference type="SUPFAM" id="SSF52540">
    <property type="entry name" value="P-loop containing nucleoside triphosphate hydrolases"/>
    <property type="match status" value="1"/>
</dbReference>
<dbReference type="Proteomes" id="UP000199501">
    <property type="component" value="Unassembled WGS sequence"/>
</dbReference>
<evidence type="ECO:0000313" key="3">
    <source>
        <dbReference type="Proteomes" id="UP000199501"/>
    </source>
</evidence>
<dbReference type="AlphaFoldDB" id="A0A1G6LDH9"/>
<keyword evidence="2" id="KW-0418">Kinase</keyword>
<organism evidence="2 3">
    <name type="scientific">Actinokineospora iranica</name>
    <dbReference type="NCBI Taxonomy" id="1271860"/>
    <lineage>
        <taxon>Bacteria</taxon>
        <taxon>Bacillati</taxon>
        <taxon>Actinomycetota</taxon>
        <taxon>Actinomycetes</taxon>
        <taxon>Pseudonocardiales</taxon>
        <taxon>Pseudonocardiaceae</taxon>
        <taxon>Actinokineospora</taxon>
    </lineage>
</organism>
<dbReference type="Pfam" id="PF13401">
    <property type="entry name" value="AAA_22"/>
    <property type="match status" value="1"/>
</dbReference>
<dbReference type="GO" id="GO:0043531">
    <property type="term" value="F:ADP binding"/>
    <property type="evidence" value="ECO:0007669"/>
    <property type="project" value="InterPro"/>
</dbReference>
<dbReference type="SUPFAM" id="SSF48452">
    <property type="entry name" value="TPR-like"/>
    <property type="match status" value="1"/>
</dbReference>
<sequence>MSALTVVPDSFHSGGAVPTEVTSYVGRDQELAQGRRLLAEARLVTLVGSGGVGKTRLAGRIASAAAAEFDGVVFVELAELRNPALVADVVVSRFGLRDQSARSGIDVLVEHLRDHATLLVLDNCEHLVDACAALVRELVARCPRLRVLATSRQSLGVAGEQVQPVPPLAVPDRHVRSPAELLRSDAVRLFVDRAKAVTPSFAVTEDNAADVVRLCRHLEGLPLAIELAAVRTRALSVRQLAERLVRRLPALTHGPRTAPQRQQTLRATVEWSHGLCSPAERLVWARASAFSGPFDLDAAEHVCGGAGVNPADVLIVIDGLLDKSVLMREDSGDSGDTDGVPRFRMLETLREFGAEQLERHGDRARVARLHRDWYARLSARFAQEWVGPDQLRWVRRLWRDHPNLRVAGEFCVTAPGEAPVAARMGAALMQHYTLHGLLGEGRRWMDRALARIPVGAPERGTALWLGGMAALVQADLPIAAGRLTEAGEWAGHNADEVVAARVATGWGIACTFGGDLPRAVTLLSQAVDTFRARGMVEDELFADVFAAQALALSGDTATARGLLDGSLSRSQARGEIYFRGWLLHALAQTDLADDDLAAAASTGRAALRAQSEIGNRFTAAFTADLLAWVAVRQGRFDRAATMFGVARTIWTLIGSAPAHYPAFGLAHDANLARARAGLGEAAFTAAFERGRALPPDEALRYALAENAPVSSPGVLTRRESEIARLVAAGGTNREIADRLAIAQRTVESHVDHILRKLGCANRAQITAWVAGRPPE</sequence>
<dbReference type="PANTHER" id="PTHR47691:SF3">
    <property type="entry name" value="HTH-TYPE TRANSCRIPTIONAL REGULATOR RV0890C-RELATED"/>
    <property type="match status" value="1"/>
</dbReference>
<gene>
    <name evidence="2" type="ORF">SAMN05216174_10224</name>
</gene>
<dbReference type="Gene3D" id="1.25.40.10">
    <property type="entry name" value="Tetratricopeptide repeat domain"/>
    <property type="match status" value="1"/>
</dbReference>
<dbReference type="InterPro" id="IPR011990">
    <property type="entry name" value="TPR-like_helical_dom_sf"/>
</dbReference>
<dbReference type="InterPro" id="IPR036388">
    <property type="entry name" value="WH-like_DNA-bd_sf"/>
</dbReference>
<dbReference type="PRINTS" id="PR00038">
    <property type="entry name" value="HTHLUXR"/>
</dbReference>
<feature type="domain" description="HTH luxR-type" evidence="1">
    <location>
        <begin position="708"/>
        <end position="773"/>
    </location>
</feature>
<name>A0A1G6LDH9_9PSEU</name>
<dbReference type="InterPro" id="IPR016032">
    <property type="entry name" value="Sig_transdc_resp-reg_C-effctor"/>
</dbReference>
<dbReference type="GO" id="GO:0003677">
    <property type="term" value="F:DNA binding"/>
    <property type="evidence" value="ECO:0007669"/>
    <property type="project" value="InterPro"/>
</dbReference>
<dbReference type="InterPro" id="IPR049945">
    <property type="entry name" value="AAA_22"/>
</dbReference>
<dbReference type="InterPro" id="IPR000792">
    <property type="entry name" value="Tscrpt_reg_LuxR_C"/>
</dbReference>
<dbReference type="PROSITE" id="PS50043">
    <property type="entry name" value="HTH_LUXR_2"/>
    <property type="match status" value="1"/>
</dbReference>
<dbReference type="Gene3D" id="1.10.10.10">
    <property type="entry name" value="Winged helix-like DNA-binding domain superfamily/Winged helix DNA-binding domain"/>
    <property type="match status" value="1"/>
</dbReference>